<name>A0AAN9AWS8_9CAEN</name>
<sequence length="828" mass="92144">MAAVLLPRYLLPLAVFLLWTLTSFLCHKLAKVAISIYVSDSVTSSPPLFVPAVVTFVQTLCCVSTVDVTSRRDALFYVIALSHFLATLATNISMSLTFASSTLAVKMLEPVSSAVLQRMLTKRSMSAESVCGMMVTVLGAVLYVGNPWQQRGAVFRALAMALLSNLLLGVRNVALKTSHNVTTTTTTTSGNQNTSSRFRPVPVIVSFVVWAVVALLAAFFLETSAAILPRHATYFLSLSLASGAFHVTYSYLSTSVVLRYMSVVSHALANIVKRVLVVLLLYVTGGRSVSLWNWAGLALCTAGLLLYQRRRKLSAEQANPSTSSKSSAITNTSFLRVMLFILVIPYVMCVTPAWVVTMPRQMSTGSLDKYGDVHVRADLRQLLFETNTDPVDRQQESASDNDTANSDIRLETGYFSEVLKTNPQRPNRTKLAKDYALSLVYGLQNWSDGQPLMKDPVEFQPPRKSLAEVREFLSRNLTTVPFDTDGLSPYLKSSRAVVTEAERVHLNLLGDLLAGKKYAVLFGWASFENKGDPAISIGEAVLLEKLDVRLIFYVNVQRCGVNETKHAMALAKRYPPHEVAVLMSGGGNMFGYNAENVCRRRAIESFPEYQLVIFSQSMYMRSSKANVEALVKLYCCKPKLTILLRDRKSLYIARRLFTNGTRLALAPDMAFHNGPIARFAPPYYDVLWLYRGDGEKPLYSSDSQSLFPSWVSYSREEWMSMPSLRGAKTFSTALNVLLHGYDILQRGRVVITERLHGHILCVLLDIPHVLLDNHDLKLSSYHNTWTRGLSNCRLADNAEDAVRMAVGLLKSYHHSLPRRLHGMDIVEH</sequence>
<keyword evidence="9" id="KW-1185">Reference proteome</keyword>
<feature type="transmembrane region" description="Helical" evidence="5">
    <location>
        <begin position="74"/>
        <end position="105"/>
    </location>
</feature>
<dbReference type="Proteomes" id="UP001374579">
    <property type="component" value="Unassembled WGS sequence"/>
</dbReference>
<keyword evidence="3 5" id="KW-1133">Transmembrane helix</keyword>
<gene>
    <name evidence="8" type="ORF">V1264_006258</name>
</gene>
<evidence type="ECO:0000259" key="6">
    <source>
        <dbReference type="Pfam" id="PF03151"/>
    </source>
</evidence>
<evidence type="ECO:0000256" key="1">
    <source>
        <dbReference type="ARBA" id="ARBA00004141"/>
    </source>
</evidence>
<feature type="transmembrane region" description="Helical" evidence="5">
    <location>
        <begin position="152"/>
        <end position="170"/>
    </location>
</feature>
<comment type="caution">
    <text evidence="8">The sequence shown here is derived from an EMBL/GenBank/DDBJ whole genome shotgun (WGS) entry which is preliminary data.</text>
</comment>
<keyword evidence="2 5" id="KW-0812">Transmembrane</keyword>
<dbReference type="Pfam" id="PF03151">
    <property type="entry name" value="TPT"/>
    <property type="match status" value="1"/>
</dbReference>
<feature type="domain" description="Sugar phosphate transporter" evidence="6">
    <location>
        <begin position="14"/>
        <end position="307"/>
    </location>
</feature>
<feature type="transmembrane region" description="Helical" evidence="5">
    <location>
        <begin position="201"/>
        <end position="221"/>
    </location>
</feature>
<proteinExistence type="predicted"/>
<dbReference type="GO" id="GO:0016020">
    <property type="term" value="C:membrane"/>
    <property type="evidence" value="ECO:0007669"/>
    <property type="project" value="UniProtKB-SubCell"/>
</dbReference>
<feature type="transmembrane region" description="Helical" evidence="5">
    <location>
        <begin position="334"/>
        <end position="355"/>
    </location>
</feature>
<dbReference type="InterPro" id="IPR007345">
    <property type="entry name" value="Polysacch_pyruvyl_Trfase"/>
</dbReference>
<keyword evidence="4 5" id="KW-0472">Membrane</keyword>
<evidence type="ECO:0000259" key="7">
    <source>
        <dbReference type="Pfam" id="PF04230"/>
    </source>
</evidence>
<evidence type="ECO:0000256" key="4">
    <source>
        <dbReference type="ARBA" id="ARBA00023136"/>
    </source>
</evidence>
<dbReference type="InterPro" id="IPR004853">
    <property type="entry name" value="Sugar_P_trans_dom"/>
</dbReference>
<dbReference type="AlphaFoldDB" id="A0AAN9AWS8"/>
<dbReference type="InterPro" id="IPR037185">
    <property type="entry name" value="EmrE-like"/>
</dbReference>
<accession>A0AAN9AWS8</accession>
<dbReference type="EMBL" id="JBAMIC010000018">
    <property type="protein sequence ID" value="KAK7094751.1"/>
    <property type="molecule type" value="Genomic_DNA"/>
</dbReference>
<evidence type="ECO:0000313" key="8">
    <source>
        <dbReference type="EMBL" id="KAK7094751.1"/>
    </source>
</evidence>
<feature type="transmembrane region" description="Helical" evidence="5">
    <location>
        <begin position="289"/>
        <end position="307"/>
    </location>
</feature>
<evidence type="ECO:0000256" key="5">
    <source>
        <dbReference type="SAM" id="Phobius"/>
    </source>
</evidence>
<feature type="transmembrane region" description="Helical" evidence="5">
    <location>
        <begin position="126"/>
        <end position="146"/>
    </location>
</feature>
<organism evidence="8 9">
    <name type="scientific">Littorina saxatilis</name>
    <dbReference type="NCBI Taxonomy" id="31220"/>
    <lineage>
        <taxon>Eukaryota</taxon>
        <taxon>Metazoa</taxon>
        <taxon>Spiralia</taxon>
        <taxon>Lophotrochozoa</taxon>
        <taxon>Mollusca</taxon>
        <taxon>Gastropoda</taxon>
        <taxon>Caenogastropoda</taxon>
        <taxon>Littorinimorpha</taxon>
        <taxon>Littorinoidea</taxon>
        <taxon>Littorinidae</taxon>
        <taxon>Littorina</taxon>
    </lineage>
</organism>
<feature type="domain" description="Polysaccharide pyruvyl transferase" evidence="7">
    <location>
        <begin position="562"/>
        <end position="774"/>
    </location>
</feature>
<dbReference type="PANTHER" id="PTHR11132">
    <property type="entry name" value="SOLUTE CARRIER FAMILY 35"/>
    <property type="match status" value="1"/>
</dbReference>
<comment type="subcellular location">
    <subcellularLocation>
        <location evidence="1">Membrane</location>
        <topology evidence="1">Multi-pass membrane protein</topology>
    </subcellularLocation>
</comment>
<dbReference type="SUPFAM" id="SSF103481">
    <property type="entry name" value="Multidrug resistance efflux transporter EmrE"/>
    <property type="match status" value="1"/>
</dbReference>
<protein>
    <recommendedName>
        <fullName evidence="10">Polysaccharide pyruvyl transferase domain-containing protein</fullName>
    </recommendedName>
</protein>
<evidence type="ECO:0000256" key="3">
    <source>
        <dbReference type="ARBA" id="ARBA00022989"/>
    </source>
</evidence>
<evidence type="ECO:0000256" key="2">
    <source>
        <dbReference type="ARBA" id="ARBA00022692"/>
    </source>
</evidence>
<dbReference type="InterPro" id="IPR050186">
    <property type="entry name" value="TPT_transporter"/>
</dbReference>
<evidence type="ECO:0008006" key="10">
    <source>
        <dbReference type="Google" id="ProtNLM"/>
    </source>
</evidence>
<dbReference type="Pfam" id="PF04230">
    <property type="entry name" value="PS_pyruv_trans"/>
    <property type="match status" value="1"/>
</dbReference>
<evidence type="ECO:0000313" key="9">
    <source>
        <dbReference type="Proteomes" id="UP001374579"/>
    </source>
</evidence>
<reference evidence="8 9" key="1">
    <citation type="submission" date="2024-02" db="EMBL/GenBank/DDBJ databases">
        <title>Chromosome-scale genome assembly of the rough periwinkle Littorina saxatilis.</title>
        <authorList>
            <person name="De Jode A."/>
            <person name="Faria R."/>
            <person name="Formenti G."/>
            <person name="Sims Y."/>
            <person name="Smith T.P."/>
            <person name="Tracey A."/>
            <person name="Wood J.M.D."/>
            <person name="Zagrodzka Z.B."/>
            <person name="Johannesson K."/>
            <person name="Butlin R.K."/>
            <person name="Leder E.H."/>
        </authorList>
    </citation>
    <scope>NUCLEOTIDE SEQUENCE [LARGE SCALE GENOMIC DNA]</scope>
    <source>
        <strain evidence="8">Snail1</strain>
        <tissue evidence="8">Muscle</tissue>
    </source>
</reference>
<feature type="transmembrane region" description="Helical" evidence="5">
    <location>
        <begin position="233"/>
        <end position="252"/>
    </location>
</feature>